<gene>
    <name evidence="1" type="ORF">TNCV_3536801</name>
</gene>
<dbReference type="Proteomes" id="UP000887159">
    <property type="component" value="Unassembled WGS sequence"/>
</dbReference>
<sequence length="76" mass="8688">MDSLEPVTCIPLIRSHCRLQRQWCQELTGGFSDDLLYFLRKVGSALVPVKPKCWPEKAGALLWLSQTHCPLRSHLI</sequence>
<reference evidence="1" key="1">
    <citation type="submission" date="2020-08" db="EMBL/GenBank/DDBJ databases">
        <title>Multicomponent nature underlies the extraordinary mechanical properties of spider dragline silk.</title>
        <authorList>
            <person name="Kono N."/>
            <person name="Nakamura H."/>
            <person name="Mori M."/>
            <person name="Yoshida Y."/>
            <person name="Ohtoshi R."/>
            <person name="Malay A.D."/>
            <person name="Moran D.A.P."/>
            <person name="Tomita M."/>
            <person name="Numata K."/>
            <person name="Arakawa K."/>
        </authorList>
    </citation>
    <scope>NUCLEOTIDE SEQUENCE</scope>
</reference>
<comment type="caution">
    <text evidence="1">The sequence shown here is derived from an EMBL/GenBank/DDBJ whole genome shotgun (WGS) entry which is preliminary data.</text>
</comment>
<organism evidence="1 2">
    <name type="scientific">Trichonephila clavipes</name>
    <name type="common">Golden silk orbweaver</name>
    <name type="synonym">Nephila clavipes</name>
    <dbReference type="NCBI Taxonomy" id="2585209"/>
    <lineage>
        <taxon>Eukaryota</taxon>
        <taxon>Metazoa</taxon>
        <taxon>Ecdysozoa</taxon>
        <taxon>Arthropoda</taxon>
        <taxon>Chelicerata</taxon>
        <taxon>Arachnida</taxon>
        <taxon>Araneae</taxon>
        <taxon>Araneomorphae</taxon>
        <taxon>Entelegynae</taxon>
        <taxon>Araneoidea</taxon>
        <taxon>Nephilidae</taxon>
        <taxon>Trichonephila</taxon>
    </lineage>
</organism>
<evidence type="ECO:0000313" key="1">
    <source>
        <dbReference type="EMBL" id="GFY23886.1"/>
    </source>
</evidence>
<dbReference type="EMBL" id="BMAU01021367">
    <property type="protein sequence ID" value="GFY23886.1"/>
    <property type="molecule type" value="Genomic_DNA"/>
</dbReference>
<accession>A0A8X6VWX2</accession>
<protein>
    <submittedName>
        <fullName evidence="1">Uncharacterized protein</fullName>
    </submittedName>
</protein>
<evidence type="ECO:0000313" key="2">
    <source>
        <dbReference type="Proteomes" id="UP000887159"/>
    </source>
</evidence>
<dbReference type="AlphaFoldDB" id="A0A8X6VWX2"/>
<name>A0A8X6VWX2_TRICX</name>
<proteinExistence type="predicted"/>
<keyword evidence="2" id="KW-1185">Reference proteome</keyword>